<dbReference type="Gene3D" id="2.60.40.10">
    <property type="entry name" value="Immunoglobulins"/>
    <property type="match status" value="2"/>
</dbReference>
<dbReference type="GO" id="GO:0007166">
    <property type="term" value="P:cell surface receptor signaling pathway"/>
    <property type="evidence" value="ECO:0007669"/>
    <property type="project" value="TreeGrafter"/>
</dbReference>
<dbReference type="InterPro" id="IPR007110">
    <property type="entry name" value="Ig-like_dom"/>
</dbReference>
<dbReference type="InParanoid" id="A0A3Q3FHX1"/>
<dbReference type="Pfam" id="PF07686">
    <property type="entry name" value="V-set"/>
    <property type="match status" value="1"/>
</dbReference>
<dbReference type="InterPro" id="IPR036179">
    <property type="entry name" value="Ig-like_dom_sf"/>
</dbReference>
<accession>A0A3Q3FHX1</accession>
<dbReference type="SUPFAM" id="SSF48726">
    <property type="entry name" value="Immunoglobulin"/>
    <property type="match status" value="2"/>
</dbReference>
<dbReference type="SMART" id="SM00407">
    <property type="entry name" value="IGc1"/>
    <property type="match status" value="1"/>
</dbReference>
<keyword evidence="2" id="KW-0391">Immunity</keyword>
<dbReference type="Pfam" id="PF07654">
    <property type="entry name" value="C1-set"/>
    <property type="match status" value="1"/>
</dbReference>
<dbReference type="InterPro" id="IPR003597">
    <property type="entry name" value="Ig_C1-set"/>
</dbReference>
<dbReference type="InterPro" id="IPR013783">
    <property type="entry name" value="Ig-like_fold"/>
</dbReference>
<proteinExistence type="predicted"/>
<dbReference type="InterPro" id="IPR013106">
    <property type="entry name" value="Ig_V-set"/>
</dbReference>
<protein>
    <recommendedName>
        <fullName evidence="4">Ig-like domain-containing protein</fullName>
    </recommendedName>
</protein>
<evidence type="ECO:0000256" key="2">
    <source>
        <dbReference type="ARBA" id="ARBA00022859"/>
    </source>
</evidence>
<evidence type="ECO:0000256" key="3">
    <source>
        <dbReference type="ARBA" id="ARBA00023157"/>
    </source>
</evidence>
<dbReference type="SMART" id="SM00409">
    <property type="entry name" value="IG"/>
    <property type="match status" value="1"/>
</dbReference>
<dbReference type="AlphaFoldDB" id="A0A3Q3FHX1"/>
<dbReference type="PANTHER" id="PTHR23268">
    <property type="entry name" value="T-CELL RECEPTOR BETA CHAIN"/>
    <property type="match status" value="1"/>
</dbReference>
<dbReference type="GeneTree" id="ENSGT00940000164625"/>
<dbReference type="PROSITE" id="PS50835">
    <property type="entry name" value="IG_LIKE"/>
    <property type="match status" value="1"/>
</dbReference>
<dbReference type="FunFam" id="2.60.40.10:FF:000283">
    <property type="entry name" value="Immunoglobulin kappa constant"/>
    <property type="match status" value="1"/>
</dbReference>
<organism evidence="5 6">
    <name type="scientific">Labrus bergylta</name>
    <name type="common">ballan wrasse</name>
    <dbReference type="NCBI Taxonomy" id="56723"/>
    <lineage>
        <taxon>Eukaryota</taxon>
        <taxon>Metazoa</taxon>
        <taxon>Chordata</taxon>
        <taxon>Craniata</taxon>
        <taxon>Vertebrata</taxon>
        <taxon>Euteleostomi</taxon>
        <taxon>Actinopterygii</taxon>
        <taxon>Neopterygii</taxon>
        <taxon>Teleostei</taxon>
        <taxon>Neoteleostei</taxon>
        <taxon>Acanthomorphata</taxon>
        <taxon>Eupercaria</taxon>
        <taxon>Labriformes</taxon>
        <taxon>Labridae</taxon>
        <taxon>Labrus</taxon>
    </lineage>
</organism>
<evidence type="ECO:0000259" key="4">
    <source>
        <dbReference type="PROSITE" id="PS50835"/>
    </source>
</evidence>
<reference evidence="5" key="1">
    <citation type="submission" date="2025-08" db="UniProtKB">
        <authorList>
            <consortium name="Ensembl"/>
        </authorList>
    </citation>
    <scope>IDENTIFICATION</scope>
</reference>
<dbReference type="PANTHER" id="PTHR23268:SF102">
    <property type="entry name" value="IMMUNOGLOBULIN V-SET DOMAIN-CONTAINING PROTEIN"/>
    <property type="match status" value="1"/>
</dbReference>
<dbReference type="Ensembl" id="ENSLBET00000020135.1">
    <property type="protein sequence ID" value="ENSLBEP00000019104.1"/>
    <property type="gene ID" value="ENSLBEG00000014671.1"/>
</dbReference>
<keyword evidence="1" id="KW-0732">Signal</keyword>
<reference evidence="5" key="2">
    <citation type="submission" date="2025-09" db="UniProtKB">
        <authorList>
            <consortium name="Ensembl"/>
        </authorList>
    </citation>
    <scope>IDENTIFICATION</scope>
</reference>
<dbReference type="Proteomes" id="UP000261660">
    <property type="component" value="Unplaced"/>
</dbReference>
<dbReference type="SMART" id="SM00406">
    <property type="entry name" value="IGv"/>
    <property type="match status" value="1"/>
</dbReference>
<dbReference type="GO" id="GO:0005886">
    <property type="term" value="C:plasma membrane"/>
    <property type="evidence" value="ECO:0007669"/>
    <property type="project" value="TreeGrafter"/>
</dbReference>
<dbReference type="InterPro" id="IPR050413">
    <property type="entry name" value="TCR_beta_variable"/>
</dbReference>
<evidence type="ECO:0000313" key="5">
    <source>
        <dbReference type="Ensembl" id="ENSLBEP00000019104.1"/>
    </source>
</evidence>
<dbReference type="STRING" id="56723.ENSLBEP00000019104"/>
<name>A0A3Q3FHX1_9LABR</name>
<dbReference type="GO" id="GO:0002376">
    <property type="term" value="P:immune system process"/>
    <property type="evidence" value="ECO:0007669"/>
    <property type="project" value="UniProtKB-KW"/>
</dbReference>
<sequence length="326" mass="36336">MSPAVIGFLLILLPCNHINLKSKFNYFFKLLTENTSVISACLFCLKYFLNCVFSTDRATSVAFQPSHPKVVVEKARVEFNCSHNDENLDVMLWYQQTQSGMMDLIGYGYTSSEPDYEEKFKDRFKMTRKDVTTGALIIPSVTPSDSAVYFCACDTGTEAHFGEGTRLTVLEGLKVTPPTVRVLPASPKECGHQSKTIVCVASGFYPDHVSFSWTDKEGEVSSGVATDSEAVLEEGKTYMMSSRLRVSAEEWNNPDNEFTCTVHFFDGDKTVPYSASVKGIEDKYLKVTQSAKLTYSVFIVKSCFYGAFVAFLLLKFQVSSSLNPLL</sequence>
<dbReference type="InterPro" id="IPR003599">
    <property type="entry name" value="Ig_sub"/>
</dbReference>
<evidence type="ECO:0000313" key="6">
    <source>
        <dbReference type="Proteomes" id="UP000261660"/>
    </source>
</evidence>
<keyword evidence="6" id="KW-1185">Reference proteome</keyword>
<feature type="domain" description="Ig-like" evidence="4">
    <location>
        <begin position="178"/>
        <end position="278"/>
    </location>
</feature>
<keyword evidence="3" id="KW-1015">Disulfide bond</keyword>
<evidence type="ECO:0000256" key="1">
    <source>
        <dbReference type="ARBA" id="ARBA00022729"/>
    </source>
</evidence>